<dbReference type="GO" id="GO:0048513">
    <property type="term" value="P:animal organ development"/>
    <property type="evidence" value="ECO:0007669"/>
    <property type="project" value="UniProtKB-ARBA"/>
</dbReference>
<organism evidence="9 11">
    <name type="scientific">Rotaria sordida</name>
    <dbReference type="NCBI Taxonomy" id="392033"/>
    <lineage>
        <taxon>Eukaryota</taxon>
        <taxon>Metazoa</taxon>
        <taxon>Spiralia</taxon>
        <taxon>Gnathifera</taxon>
        <taxon>Rotifera</taxon>
        <taxon>Eurotatoria</taxon>
        <taxon>Bdelloidea</taxon>
        <taxon>Philodinida</taxon>
        <taxon>Philodinidae</taxon>
        <taxon>Rotaria</taxon>
    </lineage>
</organism>
<evidence type="ECO:0000313" key="10">
    <source>
        <dbReference type="EMBL" id="CAF3749928.1"/>
    </source>
</evidence>
<keyword evidence="4 5" id="KW-0539">Nucleus</keyword>
<evidence type="ECO:0000256" key="6">
    <source>
        <dbReference type="RuleBase" id="RU000682"/>
    </source>
</evidence>
<comment type="subcellular location">
    <subcellularLocation>
        <location evidence="5 6">Nucleus</location>
    </subcellularLocation>
</comment>
<dbReference type="InterPro" id="IPR020479">
    <property type="entry name" value="HD_metazoa"/>
</dbReference>
<evidence type="ECO:0000313" key="11">
    <source>
        <dbReference type="Proteomes" id="UP000663864"/>
    </source>
</evidence>
<dbReference type="Proteomes" id="UP000663836">
    <property type="component" value="Unassembled WGS sequence"/>
</dbReference>
<dbReference type="AlphaFoldDB" id="A0A814Q935"/>
<dbReference type="PANTHER" id="PTHR45664:SF12">
    <property type="entry name" value="PANCREAS_DUODENUM HOMEOBOX PROTEIN 1"/>
    <property type="match status" value="1"/>
</dbReference>
<protein>
    <recommendedName>
        <fullName evidence="8">Homeobox domain-containing protein</fullName>
    </recommendedName>
</protein>
<dbReference type="Gene3D" id="1.10.10.60">
    <property type="entry name" value="Homeodomain-like"/>
    <property type="match status" value="1"/>
</dbReference>
<evidence type="ECO:0000256" key="3">
    <source>
        <dbReference type="ARBA" id="ARBA00023155"/>
    </source>
</evidence>
<dbReference type="PANTHER" id="PTHR45664">
    <property type="entry name" value="PROTEIN ZERKNUELLT 1-RELATED"/>
    <property type="match status" value="1"/>
</dbReference>
<dbReference type="EMBL" id="CAJNOT010000956">
    <property type="protein sequence ID" value="CAF1116635.1"/>
    <property type="molecule type" value="Genomic_DNA"/>
</dbReference>
<feature type="region of interest" description="Disordered" evidence="7">
    <location>
        <begin position="27"/>
        <end position="52"/>
    </location>
</feature>
<dbReference type="InterPro" id="IPR001356">
    <property type="entry name" value="HD"/>
</dbReference>
<keyword evidence="2 5" id="KW-0238">DNA-binding</keyword>
<dbReference type="GO" id="GO:0000981">
    <property type="term" value="F:DNA-binding transcription factor activity, RNA polymerase II-specific"/>
    <property type="evidence" value="ECO:0007669"/>
    <property type="project" value="InterPro"/>
</dbReference>
<dbReference type="GO" id="GO:0045944">
    <property type="term" value="P:positive regulation of transcription by RNA polymerase II"/>
    <property type="evidence" value="ECO:0007669"/>
    <property type="project" value="UniProtKB-ARBA"/>
</dbReference>
<evidence type="ECO:0000256" key="4">
    <source>
        <dbReference type="ARBA" id="ARBA00023242"/>
    </source>
</evidence>
<feature type="DNA-binding region" description="Homeobox" evidence="5">
    <location>
        <begin position="55"/>
        <end position="114"/>
    </location>
</feature>
<dbReference type="SMART" id="SM00389">
    <property type="entry name" value="HOX"/>
    <property type="match status" value="1"/>
</dbReference>
<comment type="caution">
    <text evidence="9">The sequence shown here is derived from an EMBL/GenBank/DDBJ whole genome shotgun (WGS) entry which is preliminary data.</text>
</comment>
<feature type="domain" description="Homeobox" evidence="8">
    <location>
        <begin position="53"/>
        <end position="113"/>
    </location>
</feature>
<dbReference type="InterPro" id="IPR017970">
    <property type="entry name" value="Homeobox_CS"/>
</dbReference>
<dbReference type="GO" id="GO:0000978">
    <property type="term" value="F:RNA polymerase II cis-regulatory region sequence-specific DNA binding"/>
    <property type="evidence" value="ECO:0007669"/>
    <property type="project" value="TreeGrafter"/>
</dbReference>
<evidence type="ECO:0000256" key="2">
    <source>
        <dbReference type="ARBA" id="ARBA00023125"/>
    </source>
</evidence>
<name>A0A814Q935_9BILA</name>
<dbReference type="CDD" id="cd00086">
    <property type="entry name" value="homeodomain"/>
    <property type="match status" value="1"/>
</dbReference>
<keyword evidence="3 5" id="KW-0371">Homeobox</keyword>
<reference evidence="9" key="1">
    <citation type="submission" date="2021-02" db="EMBL/GenBank/DDBJ databases">
        <authorList>
            <person name="Nowell W R."/>
        </authorList>
    </citation>
    <scope>NUCLEOTIDE SEQUENCE</scope>
</reference>
<dbReference type="PROSITE" id="PS00027">
    <property type="entry name" value="HOMEOBOX_1"/>
    <property type="match status" value="1"/>
</dbReference>
<evidence type="ECO:0000313" key="9">
    <source>
        <dbReference type="EMBL" id="CAF1116635.1"/>
    </source>
</evidence>
<evidence type="ECO:0000256" key="7">
    <source>
        <dbReference type="SAM" id="MobiDB-lite"/>
    </source>
</evidence>
<accession>A0A814Q935</accession>
<evidence type="ECO:0000259" key="8">
    <source>
        <dbReference type="PROSITE" id="PS50071"/>
    </source>
</evidence>
<evidence type="ECO:0000256" key="1">
    <source>
        <dbReference type="ARBA" id="ARBA00022473"/>
    </source>
</evidence>
<dbReference type="FunFam" id="1.10.10.60:FF:000176">
    <property type="entry name" value="pancreas/duodenum homeobox protein 1"/>
    <property type="match status" value="1"/>
</dbReference>
<dbReference type="SUPFAM" id="SSF46689">
    <property type="entry name" value="Homeodomain-like"/>
    <property type="match status" value="1"/>
</dbReference>
<dbReference type="PRINTS" id="PR00024">
    <property type="entry name" value="HOMEOBOX"/>
</dbReference>
<dbReference type="PROSITE" id="PS50071">
    <property type="entry name" value="HOMEOBOX_2"/>
    <property type="match status" value="1"/>
</dbReference>
<dbReference type="EMBL" id="CAJOBD010001023">
    <property type="protein sequence ID" value="CAF3749928.1"/>
    <property type="molecule type" value="Genomic_DNA"/>
</dbReference>
<keyword evidence="1" id="KW-0217">Developmental protein</keyword>
<proteinExistence type="predicted"/>
<dbReference type="Pfam" id="PF00046">
    <property type="entry name" value="Homeodomain"/>
    <property type="match status" value="1"/>
</dbReference>
<evidence type="ECO:0000256" key="5">
    <source>
        <dbReference type="PROSITE-ProRule" id="PRU00108"/>
    </source>
</evidence>
<gene>
    <name evidence="10" type="ORF">JBS370_LOCUS12505</name>
    <name evidence="9" type="ORF">ZHD862_LOCUS18405</name>
</gene>
<dbReference type="Proteomes" id="UP000663864">
    <property type="component" value="Unassembled WGS sequence"/>
</dbReference>
<sequence>MTTTQLTINISRHDDNINNHIIKSLENDMKKSSSTTTTTKNKSHRNRRSGYSNLPKRIRTAYTHNQLLELEKEFYYSKYLCRPRRVEIASTLVLTERQVKVWFQNRRMKYKRQLIFEDSILAENFEVNENNLIDCLKRNEIKCSSHSYCEHEKNDRWLIDQIDAYSSKTLEKNHSIKSKKSKEKNNANNTMISSIQSTSSSPQHHKIKHLLPNRQICTMIASQSRTTINSNCNYNKHSSSWFHNRHPNSYYYSQISSSQPQQQQQQQQHMIVNVPEASNVHDYPLSISNEHYQNYNLSKKQNIYYQQQQQQQPTLIDNQQQYSEIIMDNNHYQTFSPHYDFKNDYPISYSPIRNTHPNV</sequence>
<dbReference type="InterPro" id="IPR009057">
    <property type="entry name" value="Homeodomain-like_sf"/>
</dbReference>
<dbReference type="GO" id="GO:0005634">
    <property type="term" value="C:nucleus"/>
    <property type="evidence" value="ECO:0007669"/>
    <property type="project" value="UniProtKB-SubCell"/>
</dbReference>